<evidence type="ECO:0000256" key="3">
    <source>
        <dbReference type="SAM" id="SignalP"/>
    </source>
</evidence>
<name>A0A7E4V899_PANRE</name>
<feature type="signal peptide" evidence="3">
    <location>
        <begin position="1"/>
        <end position="19"/>
    </location>
</feature>
<evidence type="ECO:0000313" key="4">
    <source>
        <dbReference type="Proteomes" id="UP000492821"/>
    </source>
</evidence>
<feature type="compositionally biased region" description="Basic and acidic residues" evidence="1">
    <location>
        <begin position="430"/>
        <end position="443"/>
    </location>
</feature>
<feature type="region of interest" description="Disordered" evidence="1">
    <location>
        <begin position="414"/>
        <end position="463"/>
    </location>
</feature>
<feature type="compositionally biased region" description="Pro residues" evidence="1">
    <location>
        <begin position="447"/>
        <end position="456"/>
    </location>
</feature>
<evidence type="ECO:0000256" key="2">
    <source>
        <dbReference type="SAM" id="Phobius"/>
    </source>
</evidence>
<keyword evidence="2" id="KW-0472">Membrane</keyword>
<feature type="compositionally biased region" description="Basic and acidic residues" evidence="1">
    <location>
        <begin position="354"/>
        <end position="363"/>
    </location>
</feature>
<feature type="transmembrane region" description="Helical" evidence="2">
    <location>
        <begin position="151"/>
        <end position="176"/>
    </location>
</feature>
<dbReference type="AlphaFoldDB" id="A0A7E4V899"/>
<keyword evidence="4" id="KW-1185">Reference proteome</keyword>
<keyword evidence="2" id="KW-0812">Transmembrane</keyword>
<protein>
    <submittedName>
        <fullName evidence="5">CUB domain-containing protein</fullName>
    </submittedName>
</protein>
<keyword evidence="2" id="KW-1133">Transmembrane helix</keyword>
<evidence type="ECO:0000313" key="5">
    <source>
        <dbReference type="WBParaSite" id="Pan_g17774.t1"/>
    </source>
</evidence>
<sequence length="699" mass="78684">MTFCCFVILELTSAELVLKTNVKEIITFDGAELEIMVDNSRGVEGLFTLCIKSTGQTSPECPTGYKSIVFKFGYSMVKTFKMNRQGNVMMGTEAMNPIQSISFTEDGALGVILKEVPDQSTMVKLSNAHRYVIPEPTTLAILKKSNSMTTFSVVVIGLLVIAGLSMIAMIVLMCYCRKKTPEKVKQSDDRVQKHKITKTLKDDRHSSSLPPKLKSPRTSSTTVTTTTMRVKSSSAVVDFPVANIQSKSLMTTVKPTPLPNGKEIPPASPFDNNSFNNRTNESASFSIVGISLPIYQSYPAALDSDSSFMTFFPTVLVCLSAIFGQVMAQNPGLIHQDQTVERRAVCASRVNDDDYGKEHKVDNNRSNSRHRRRRYRTDVKEIVTFDGAELEIMVDNSRGVEGLFTLCIKSTAPPVNSVEPTTNEDGPSSKPDKNKSLKVEKTQTETPPSPPTPPFGNDPASRAMSKNSAFKEKANLAFNQMANVNKKKYRFKKCDELFGYELLSENITCYGMRFGRLDRHENFVIRLRCKCRPHEVSDLEKDILKRTKEVAVHAADMLIEHLKKELAEYGFEPQSGLQQPGRLWKHIDDESTMTSVFYYIMILIKPDLFKVQRQGIHSKDVEVMPVSMLYCLILDQRNSRKFREELVILLRCRSNEVLKQAPKDSLREAAFPLHYQALLRMKNPESYIEGRSAKTRSMI</sequence>
<feature type="region of interest" description="Disordered" evidence="1">
    <location>
        <begin position="354"/>
        <end position="373"/>
    </location>
</feature>
<keyword evidence="3" id="KW-0732">Signal</keyword>
<evidence type="ECO:0000256" key="1">
    <source>
        <dbReference type="SAM" id="MobiDB-lite"/>
    </source>
</evidence>
<organism evidence="4 5">
    <name type="scientific">Panagrellus redivivus</name>
    <name type="common">Microworm</name>
    <dbReference type="NCBI Taxonomy" id="6233"/>
    <lineage>
        <taxon>Eukaryota</taxon>
        <taxon>Metazoa</taxon>
        <taxon>Ecdysozoa</taxon>
        <taxon>Nematoda</taxon>
        <taxon>Chromadorea</taxon>
        <taxon>Rhabditida</taxon>
        <taxon>Tylenchina</taxon>
        <taxon>Panagrolaimomorpha</taxon>
        <taxon>Panagrolaimoidea</taxon>
        <taxon>Panagrolaimidae</taxon>
        <taxon>Panagrellus</taxon>
    </lineage>
</organism>
<dbReference type="WBParaSite" id="Pan_g17774.t1">
    <property type="protein sequence ID" value="Pan_g17774.t1"/>
    <property type="gene ID" value="Pan_g17774"/>
</dbReference>
<feature type="compositionally biased region" description="Low complexity" evidence="1">
    <location>
        <begin position="207"/>
        <end position="222"/>
    </location>
</feature>
<reference evidence="4" key="1">
    <citation type="journal article" date="2013" name="Genetics">
        <title>The draft genome and transcriptome of Panagrellus redivivus are shaped by the harsh demands of a free-living lifestyle.</title>
        <authorList>
            <person name="Srinivasan J."/>
            <person name="Dillman A.R."/>
            <person name="Macchietto M.G."/>
            <person name="Heikkinen L."/>
            <person name="Lakso M."/>
            <person name="Fracchia K.M."/>
            <person name="Antoshechkin I."/>
            <person name="Mortazavi A."/>
            <person name="Wong G."/>
            <person name="Sternberg P.W."/>
        </authorList>
    </citation>
    <scope>NUCLEOTIDE SEQUENCE [LARGE SCALE GENOMIC DNA]</scope>
    <source>
        <strain evidence="4">MT8872</strain>
    </source>
</reference>
<dbReference type="Proteomes" id="UP000492821">
    <property type="component" value="Unassembled WGS sequence"/>
</dbReference>
<feature type="chain" id="PRO_5029016565" evidence="3">
    <location>
        <begin position="20"/>
        <end position="699"/>
    </location>
</feature>
<reference evidence="5" key="2">
    <citation type="submission" date="2020-10" db="UniProtKB">
        <authorList>
            <consortium name="WormBaseParasite"/>
        </authorList>
    </citation>
    <scope>IDENTIFICATION</scope>
</reference>
<feature type="region of interest" description="Disordered" evidence="1">
    <location>
        <begin position="183"/>
        <end position="222"/>
    </location>
</feature>
<accession>A0A7E4V899</accession>
<proteinExistence type="predicted"/>